<dbReference type="PaxDb" id="2903-EOD05542"/>
<dbReference type="HOGENOM" id="CLU_886906_0_0_1"/>
<reference evidence="3" key="1">
    <citation type="journal article" date="2013" name="Nature">
        <title>Pan genome of the phytoplankton Emiliania underpins its global distribution.</title>
        <authorList>
            <person name="Read B.A."/>
            <person name="Kegel J."/>
            <person name="Klute M.J."/>
            <person name="Kuo A."/>
            <person name="Lefebvre S.C."/>
            <person name="Maumus F."/>
            <person name="Mayer C."/>
            <person name="Miller J."/>
            <person name="Monier A."/>
            <person name="Salamov A."/>
            <person name="Young J."/>
            <person name="Aguilar M."/>
            <person name="Claverie J.M."/>
            <person name="Frickenhaus S."/>
            <person name="Gonzalez K."/>
            <person name="Herman E.K."/>
            <person name="Lin Y.C."/>
            <person name="Napier J."/>
            <person name="Ogata H."/>
            <person name="Sarno A.F."/>
            <person name="Shmutz J."/>
            <person name="Schroeder D."/>
            <person name="de Vargas C."/>
            <person name="Verret F."/>
            <person name="von Dassow P."/>
            <person name="Valentin K."/>
            <person name="Van de Peer Y."/>
            <person name="Wheeler G."/>
            <person name="Dacks J.B."/>
            <person name="Delwiche C.F."/>
            <person name="Dyhrman S.T."/>
            <person name="Glockner G."/>
            <person name="John U."/>
            <person name="Richards T."/>
            <person name="Worden A.Z."/>
            <person name="Zhang X."/>
            <person name="Grigoriev I.V."/>
            <person name="Allen A.E."/>
            <person name="Bidle K."/>
            <person name="Borodovsky M."/>
            <person name="Bowler C."/>
            <person name="Brownlee C."/>
            <person name="Cock J.M."/>
            <person name="Elias M."/>
            <person name="Gladyshev V.N."/>
            <person name="Groth M."/>
            <person name="Guda C."/>
            <person name="Hadaegh A."/>
            <person name="Iglesias-Rodriguez M.D."/>
            <person name="Jenkins J."/>
            <person name="Jones B.M."/>
            <person name="Lawson T."/>
            <person name="Leese F."/>
            <person name="Lindquist E."/>
            <person name="Lobanov A."/>
            <person name="Lomsadze A."/>
            <person name="Malik S.B."/>
            <person name="Marsh M.E."/>
            <person name="Mackinder L."/>
            <person name="Mock T."/>
            <person name="Mueller-Roeber B."/>
            <person name="Pagarete A."/>
            <person name="Parker M."/>
            <person name="Probert I."/>
            <person name="Quesneville H."/>
            <person name="Raines C."/>
            <person name="Rensing S.A."/>
            <person name="Riano-Pachon D.M."/>
            <person name="Richier S."/>
            <person name="Rokitta S."/>
            <person name="Shiraiwa Y."/>
            <person name="Soanes D.M."/>
            <person name="van der Giezen M."/>
            <person name="Wahlund T.M."/>
            <person name="Williams B."/>
            <person name="Wilson W."/>
            <person name="Wolfe G."/>
            <person name="Wurch L.L."/>
        </authorList>
    </citation>
    <scope>NUCLEOTIDE SEQUENCE</scope>
</reference>
<name>A0A0D3I2Q7_EMIH1</name>
<sequence length="314" mass="33257">MADARDGPSVAARLKLCAQATGEAVAPQDEAMIRILSRLAVENNWWSFSVNPTPTGKQFIFQPQSQWERDRERQQAKEGSAPPQPAHPQHQQVQQPQPNESPEGWTRVGKGGMPDRMGRYTLLLLLAGCQPIASSTVLQTDSIRFGTGSEDSIQVGVENIQQPFAFVGGAFTKLTYSAYPMDFELQAGGSTATACLGFDFTDESGFIGTSSDGTNNFGFGSISATKTCSIGGATLSIDWTFTLSASNSKALSLAITVSSSGAAASDVQVWWGTRDDWVGTTDGPAKTIGSITSVSSGFTSAAGTTGNAEHVRRQ</sequence>
<dbReference type="GeneID" id="17251694"/>
<protein>
    <recommendedName>
        <fullName evidence="4">WW domain-containing protein</fullName>
    </recommendedName>
</protein>
<evidence type="ECO:0008006" key="4">
    <source>
        <dbReference type="Google" id="ProtNLM"/>
    </source>
</evidence>
<keyword evidence="3" id="KW-1185">Reference proteome</keyword>
<feature type="region of interest" description="Disordered" evidence="1">
    <location>
        <begin position="63"/>
        <end position="112"/>
    </location>
</feature>
<organism evidence="2 3">
    <name type="scientific">Emiliania huxleyi (strain CCMP1516)</name>
    <dbReference type="NCBI Taxonomy" id="280463"/>
    <lineage>
        <taxon>Eukaryota</taxon>
        <taxon>Haptista</taxon>
        <taxon>Haptophyta</taxon>
        <taxon>Prymnesiophyceae</taxon>
        <taxon>Isochrysidales</taxon>
        <taxon>Noelaerhabdaceae</taxon>
        <taxon>Emiliania</taxon>
    </lineage>
</organism>
<dbReference type="RefSeq" id="XP_005757971.1">
    <property type="nucleotide sequence ID" value="XM_005757914.1"/>
</dbReference>
<reference evidence="2" key="2">
    <citation type="submission" date="2024-10" db="UniProtKB">
        <authorList>
            <consortium name="EnsemblProtists"/>
        </authorList>
    </citation>
    <scope>IDENTIFICATION</scope>
</reference>
<dbReference type="EnsemblProtists" id="EOD05542">
    <property type="protein sequence ID" value="EOD05542"/>
    <property type="gene ID" value="EMIHUDRAFT_250244"/>
</dbReference>
<feature type="compositionally biased region" description="Basic and acidic residues" evidence="1">
    <location>
        <begin position="67"/>
        <end position="76"/>
    </location>
</feature>
<evidence type="ECO:0000256" key="1">
    <source>
        <dbReference type="SAM" id="MobiDB-lite"/>
    </source>
</evidence>
<dbReference type="Proteomes" id="UP000013827">
    <property type="component" value="Unassembled WGS sequence"/>
</dbReference>
<accession>A0A0D3I2Q7</accession>
<feature type="compositionally biased region" description="Low complexity" evidence="1">
    <location>
        <begin position="87"/>
        <end position="98"/>
    </location>
</feature>
<evidence type="ECO:0000313" key="2">
    <source>
        <dbReference type="EnsemblProtists" id="EOD05542"/>
    </source>
</evidence>
<dbReference type="KEGG" id="ehx:EMIHUDRAFT_250244"/>
<dbReference type="AlphaFoldDB" id="A0A0D3I2Q7"/>
<proteinExistence type="predicted"/>
<evidence type="ECO:0000313" key="3">
    <source>
        <dbReference type="Proteomes" id="UP000013827"/>
    </source>
</evidence>